<feature type="non-terminal residue" evidence="2">
    <location>
        <position position="76"/>
    </location>
</feature>
<dbReference type="EMBL" id="JAAGMN010001874">
    <property type="protein sequence ID" value="NEE08454.1"/>
    <property type="molecule type" value="Genomic_DNA"/>
</dbReference>
<name>A0A6G3WSM5_9ACTN</name>
<evidence type="ECO:0000313" key="2">
    <source>
        <dbReference type="EMBL" id="NEE08454.1"/>
    </source>
</evidence>
<dbReference type="Gene3D" id="3.90.1110.10">
    <property type="entry name" value="RNA polymerase Rpb2, domain 2"/>
    <property type="match status" value="1"/>
</dbReference>
<reference evidence="2" key="1">
    <citation type="submission" date="2020-01" db="EMBL/GenBank/DDBJ databases">
        <title>Insect and environment-associated Actinomycetes.</title>
        <authorList>
            <person name="Currrie C."/>
            <person name="Chevrette M."/>
            <person name="Carlson C."/>
            <person name="Stubbendieck R."/>
            <person name="Wendt-Pienkowski E."/>
        </authorList>
    </citation>
    <scope>NUCLEOTIDE SEQUENCE</scope>
    <source>
        <strain evidence="2">SID7499</strain>
    </source>
</reference>
<proteinExistence type="predicted"/>
<evidence type="ECO:0000259" key="1">
    <source>
        <dbReference type="Pfam" id="PF04561"/>
    </source>
</evidence>
<dbReference type="AlphaFoldDB" id="A0A6G3WSM5"/>
<dbReference type="InterPro" id="IPR007642">
    <property type="entry name" value="RNA_pol_Rpb2_2"/>
</dbReference>
<gene>
    <name evidence="2" type="ORF">G3M58_18595</name>
</gene>
<protein>
    <recommendedName>
        <fullName evidence="1">RNA polymerase Rpb2 domain-containing protein</fullName>
    </recommendedName>
</protein>
<sequence length="76" mass="8453">TLLENLYFNPKRYDLAKVGRYKVNKKLGADEPLDAGVLTTDDVIATIKYLVKLHAGETETIGESGREIVVETDDID</sequence>
<dbReference type="GO" id="GO:0003899">
    <property type="term" value="F:DNA-directed RNA polymerase activity"/>
    <property type="evidence" value="ECO:0007669"/>
    <property type="project" value="InterPro"/>
</dbReference>
<dbReference type="SUPFAM" id="SSF64484">
    <property type="entry name" value="beta and beta-prime subunits of DNA dependent RNA-polymerase"/>
    <property type="match status" value="1"/>
</dbReference>
<feature type="non-terminal residue" evidence="2">
    <location>
        <position position="1"/>
    </location>
</feature>
<feature type="domain" description="RNA polymerase Rpb2" evidence="1">
    <location>
        <begin position="6"/>
        <end position="59"/>
    </location>
</feature>
<dbReference type="GO" id="GO:0003677">
    <property type="term" value="F:DNA binding"/>
    <property type="evidence" value="ECO:0007669"/>
    <property type="project" value="InterPro"/>
</dbReference>
<dbReference type="Pfam" id="PF04561">
    <property type="entry name" value="RNA_pol_Rpb2_2"/>
    <property type="match status" value="1"/>
</dbReference>
<comment type="caution">
    <text evidence="2">The sequence shown here is derived from an EMBL/GenBank/DDBJ whole genome shotgun (WGS) entry which is preliminary data.</text>
</comment>
<dbReference type="GO" id="GO:0006351">
    <property type="term" value="P:DNA-templated transcription"/>
    <property type="evidence" value="ECO:0007669"/>
    <property type="project" value="InterPro"/>
</dbReference>
<accession>A0A6G3WSM5</accession>
<dbReference type="InterPro" id="IPR037034">
    <property type="entry name" value="RNA_pol_Rpb2_2_sf"/>
</dbReference>
<organism evidence="2">
    <name type="scientific">Streptomyces sp. SID7499</name>
    <dbReference type="NCBI Taxonomy" id="2706086"/>
    <lineage>
        <taxon>Bacteria</taxon>
        <taxon>Bacillati</taxon>
        <taxon>Actinomycetota</taxon>
        <taxon>Actinomycetes</taxon>
        <taxon>Kitasatosporales</taxon>
        <taxon>Streptomycetaceae</taxon>
        <taxon>Streptomyces</taxon>
    </lineage>
</organism>